<dbReference type="RefSeq" id="XP_025829215.1">
    <property type="nucleotide sequence ID" value="XM_025973430.1"/>
</dbReference>
<sequence>MQSKETKIVLFVLFFACYIMISGASFSICKCPKSVHPICGSDGVTYGSMCLLECVSRAPGGIEFLRAEHIGFCKLNPRGGRLDSMEPDYYGKDRFDEDSSRDFQYMDYVETPLGSMGAKPQVHETRPFATFVSQRYDGL</sequence>
<keyword evidence="1" id="KW-0732">Signal</keyword>
<dbReference type="PROSITE" id="PS00282">
    <property type="entry name" value="KAZAL_1"/>
    <property type="match status" value="1"/>
</dbReference>
<dbReference type="OrthoDB" id="6752927at2759"/>
<dbReference type="Proteomes" id="UP000192223">
    <property type="component" value="Unplaced"/>
</dbReference>
<gene>
    <name evidence="4" type="primary">LOC112904128</name>
</gene>
<organism evidence="3 4">
    <name type="scientific">Agrilus planipennis</name>
    <name type="common">Emerald ash borer</name>
    <name type="synonym">Agrilus marcopoli</name>
    <dbReference type="NCBI Taxonomy" id="224129"/>
    <lineage>
        <taxon>Eukaryota</taxon>
        <taxon>Metazoa</taxon>
        <taxon>Ecdysozoa</taxon>
        <taxon>Arthropoda</taxon>
        <taxon>Hexapoda</taxon>
        <taxon>Insecta</taxon>
        <taxon>Pterygota</taxon>
        <taxon>Neoptera</taxon>
        <taxon>Endopterygota</taxon>
        <taxon>Coleoptera</taxon>
        <taxon>Polyphaga</taxon>
        <taxon>Elateriformia</taxon>
        <taxon>Buprestoidea</taxon>
        <taxon>Buprestidae</taxon>
        <taxon>Agrilinae</taxon>
        <taxon>Agrilus</taxon>
    </lineage>
</organism>
<accession>A0A7F5QVT9</accession>
<dbReference type="InParanoid" id="A0A7F5QVT9"/>
<feature type="domain" description="Kazal-like" evidence="2">
    <location>
        <begin position="23"/>
        <end position="75"/>
    </location>
</feature>
<evidence type="ECO:0000313" key="4">
    <source>
        <dbReference type="RefSeq" id="XP_025829215.1"/>
    </source>
</evidence>
<dbReference type="Gene3D" id="3.30.60.30">
    <property type="match status" value="1"/>
</dbReference>
<evidence type="ECO:0000259" key="2">
    <source>
        <dbReference type="PROSITE" id="PS51465"/>
    </source>
</evidence>
<feature type="signal peptide" evidence="1">
    <location>
        <begin position="1"/>
        <end position="24"/>
    </location>
</feature>
<evidence type="ECO:0000313" key="3">
    <source>
        <dbReference type="Proteomes" id="UP000192223"/>
    </source>
</evidence>
<dbReference type="GeneID" id="112904128"/>
<keyword evidence="3" id="KW-1185">Reference proteome</keyword>
<evidence type="ECO:0000256" key="1">
    <source>
        <dbReference type="SAM" id="SignalP"/>
    </source>
</evidence>
<feature type="chain" id="PRO_5028954581" evidence="1">
    <location>
        <begin position="25"/>
        <end position="139"/>
    </location>
</feature>
<dbReference type="SUPFAM" id="SSF100895">
    <property type="entry name" value="Kazal-type serine protease inhibitors"/>
    <property type="match status" value="1"/>
</dbReference>
<dbReference type="AlphaFoldDB" id="A0A7F5QVT9"/>
<proteinExistence type="predicted"/>
<protein>
    <submittedName>
        <fullName evidence="4">Uncharacterized protein LOC112904128</fullName>
    </submittedName>
</protein>
<dbReference type="KEGG" id="apln:112904128"/>
<dbReference type="InterPro" id="IPR002350">
    <property type="entry name" value="Kazal_dom"/>
</dbReference>
<dbReference type="SMART" id="SM00280">
    <property type="entry name" value="KAZAL"/>
    <property type="match status" value="1"/>
</dbReference>
<dbReference type="InterPro" id="IPR036058">
    <property type="entry name" value="Kazal_dom_sf"/>
</dbReference>
<dbReference type="CDD" id="cd00104">
    <property type="entry name" value="KAZAL_FS"/>
    <property type="match status" value="1"/>
</dbReference>
<name>A0A7F5QVT9_AGRPL</name>
<dbReference type="Pfam" id="PF00050">
    <property type="entry name" value="Kazal_1"/>
    <property type="match status" value="1"/>
</dbReference>
<dbReference type="PROSITE" id="PS51465">
    <property type="entry name" value="KAZAL_2"/>
    <property type="match status" value="1"/>
</dbReference>
<reference evidence="4" key="1">
    <citation type="submission" date="2025-08" db="UniProtKB">
        <authorList>
            <consortium name="RefSeq"/>
        </authorList>
    </citation>
    <scope>IDENTIFICATION</scope>
    <source>
        <tissue evidence="4">Entire body</tissue>
    </source>
</reference>